<dbReference type="OrthoDB" id="639802at2"/>
<dbReference type="SUPFAM" id="SSF52540">
    <property type="entry name" value="P-loop containing nucleoside triphosphate hydrolases"/>
    <property type="match status" value="1"/>
</dbReference>
<keyword evidence="3" id="KW-1185">Reference proteome</keyword>
<accession>A0A2T5C286</accession>
<evidence type="ECO:0000313" key="2">
    <source>
        <dbReference type="EMBL" id="PTN08777.1"/>
    </source>
</evidence>
<dbReference type="RefSeq" id="WP_107822167.1">
    <property type="nucleotide sequence ID" value="NZ_OY782574.1"/>
</dbReference>
<evidence type="ECO:0000256" key="1">
    <source>
        <dbReference type="SAM" id="MobiDB-lite"/>
    </source>
</evidence>
<gene>
    <name evidence="2" type="ORF">C8N47_107137</name>
</gene>
<organism evidence="2 3">
    <name type="scientific">Mangrovibacterium marinum</name>
    <dbReference type="NCBI Taxonomy" id="1639118"/>
    <lineage>
        <taxon>Bacteria</taxon>
        <taxon>Pseudomonadati</taxon>
        <taxon>Bacteroidota</taxon>
        <taxon>Bacteroidia</taxon>
        <taxon>Marinilabiliales</taxon>
        <taxon>Prolixibacteraceae</taxon>
        <taxon>Mangrovibacterium</taxon>
    </lineage>
</organism>
<evidence type="ECO:0000313" key="3">
    <source>
        <dbReference type="Proteomes" id="UP000243525"/>
    </source>
</evidence>
<dbReference type="AlphaFoldDB" id="A0A2T5C286"/>
<sequence>MKKQENLIKELVKDEIRKKYGQQISAARDCQTLAESILESTGRQISVSTLKRFFGIIQSPFNPSKYTLNTLAIYLGFSNWTDYAVSFEKNKHKYSSLNSWEQLKKRACYLSNNSMLTIGSRIKSEQLQHRPRAFAIEKLEGFMQSSQVATAFIAPGGYGKSTLIYQCAEYFFLGPDARYPNDIAMLLDGGSLISIVNKFDQFNWLHNLLLFKPENSFSKYFREHPDEVKGHFVLIIDALNEIFYHTDKLSGFIENLLDIVSSYEEVPWFKLIITCQPDNWKILSCLARKKPAVTQQWFDVSFDELPELTINVPLLTKTEIKRTLEQKYPKQFYRQLSFHSPQLLKIIARPYFLNLFMQQEEAMPGCEIDLLHTFLSETILSEPYAAEKFKIIDSLLQHSQYGKRITPVQKDELPQSDEYKSAYRELISRNIIYEQNVPCSYLSVTTEVRFSNDILMEFMLANKWLRENQFNLNLIRKINDYYSENKLLRFNLIKFIIKIAFKERKADFLKDIFSIFEDTNPAYIRIKQTDVDSEIFNLINIELRKHPELRDYLIPHFAQSRAGQILYFESFFDMDSLVLHAGDNINYYLENKPGPEAQIYGHHLKFTQYFLTSDREKQREEYDWFKAIEKPQLLNPLTSGFYHSVRLLFEPTISKEHWTSILHQAEQFYLQESQQRYNFPIFEYLLINALNYKNNFDKIRELVQLTTERYILTKQKSNWLYQLIISFNARAMLHTGDEERATETFRQTELKSIAPNYKYYAKIRYLLVQVEFLEYARKIEEALAVLTEIKAIAQMLRFKYFYDQASEYERKLKTNSSGENSGRKRKNLKAH</sequence>
<comment type="caution">
    <text evidence="2">The sequence shown here is derived from an EMBL/GenBank/DDBJ whole genome shotgun (WGS) entry which is preliminary data.</text>
</comment>
<feature type="region of interest" description="Disordered" evidence="1">
    <location>
        <begin position="812"/>
        <end position="831"/>
    </location>
</feature>
<dbReference type="Proteomes" id="UP000243525">
    <property type="component" value="Unassembled WGS sequence"/>
</dbReference>
<reference evidence="2 3" key="1">
    <citation type="submission" date="2018-04" db="EMBL/GenBank/DDBJ databases">
        <title>Genomic Encyclopedia of Archaeal and Bacterial Type Strains, Phase II (KMG-II): from individual species to whole genera.</title>
        <authorList>
            <person name="Goeker M."/>
        </authorList>
    </citation>
    <scope>NUCLEOTIDE SEQUENCE [LARGE SCALE GENOMIC DNA]</scope>
    <source>
        <strain evidence="2 3">DSM 28823</strain>
    </source>
</reference>
<evidence type="ECO:0008006" key="4">
    <source>
        <dbReference type="Google" id="ProtNLM"/>
    </source>
</evidence>
<protein>
    <recommendedName>
        <fullName evidence="4">NACHT domain-containing protein</fullName>
    </recommendedName>
</protein>
<proteinExistence type="predicted"/>
<name>A0A2T5C286_9BACT</name>
<dbReference type="InterPro" id="IPR027417">
    <property type="entry name" value="P-loop_NTPase"/>
</dbReference>
<dbReference type="EMBL" id="QAAD01000007">
    <property type="protein sequence ID" value="PTN08777.1"/>
    <property type="molecule type" value="Genomic_DNA"/>
</dbReference>